<dbReference type="OrthoDB" id="3439613at2759"/>
<dbReference type="InParanoid" id="A0A0C3CTZ5"/>
<protein>
    <submittedName>
        <fullName evidence="2">Uncharacterized protein</fullName>
    </submittedName>
</protein>
<evidence type="ECO:0000313" key="3">
    <source>
        <dbReference type="Proteomes" id="UP000054321"/>
    </source>
</evidence>
<feature type="compositionally biased region" description="Basic and acidic residues" evidence="1">
    <location>
        <begin position="33"/>
        <end position="67"/>
    </location>
</feature>
<name>A0A0C3CTZ5_OIDMZ</name>
<reference evidence="3" key="2">
    <citation type="submission" date="2015-01" db="EMBL/GenBank/DDBJ databases">
        <title>Evolutionary Origins and Diversification of the Mycorrhizal Mutualists.</title>
        <authorList>
            <consortium name="DOE Joint Genome Institute"/>
            <consortium name="Mycorrhizal Genomics Consortium"/>
            <person name="Kohler A."/>
            <person name="Kuo A."/>
            <person name="Nagy L.G."/>
            <person name="Floudas D."/>
            <person name="Copeland A."/>
            <person name="Barry K.W."/>
            <person name="Cichocki N."/>
            <person name="Veneault-Fourrey C."/>
            <person name="LaButti K."/>
            <person name="Lindquist E.A."/>
            <person name="Lipzen A."/>
            <person name="Lundell T."/>
            <person name="Morin E."/>
            <person name="Murat C."/>
            <person name="Riley R."/>
            <person name="Ohm R."/>
            <person name="Sun H."/>
            <person name="Tunlid A."/>
            <person name="Henrissat B."/>
            <person name="Grigoriev I.V."/>
            <person name="Hibbett D.S."/>
            <person name="Martin F."/>
        </authorList>
    </citation>
    <scope>NUCLEOTIDE SEQUENCE [LARGE SCALE GENOMIC DNA]</scope>
    <source>
        <strain evidence="3">Zn</strain>
    </source>
</reference>
<dbReference type="Proteomes" id="UP000054321">
    <property type="component" value="Unassembled WGS sequence"/>
</dbReference>
<feature type="compositionally biased region" description="Polar residues" evidence="1">
    <location>
        <begin position="399"/>
        <end position="440"/>
    </location>
</feature>
<dbReference type="AlphaFoldDB" id="A0A0C3CTZ5"/>
<dbReference type="HOGENOM" id="CLU_545254_0_0_1"/>
<evidence type="ECO:0000313" key="2">
    <source>
        <dbReference type="EMBL" id="KIM93147.1"/>
    </source>
</evidence>
<accession>A0A0C3CTZ5</accession>
<gene>
    <name evidence="2" type="ORF">OIDMADRAFT_61934</name>
</gene>
<reference evidence="2 3" key="1">
    <citation type="submission" date="2014-04" db="EMBL/GenBank/DDBJ databases">
        <authorList>
            <consortium name="DOE Joint Genome Institute"/>
            <person name="Kuo A."/>
            <person name="Martino E."/>
            <person name="Perotto S."/>
            <person name="Kohler A."/>
            <person name="Nagy L.G."/>
            <person name="Floudas D."/>
            <person name="Copeland A."/>
            <person name="Barry K.W."/>
            <person name="Cichocki N."/>
            <person name="Veneault-Fourrey C."/>
            <person name="LaButti K."/>
            <person name="Lindquist E.A."/>
            <person name="Lipzen A."/>
            <person name="Lundell T."/>
            <person name="Morin E."/>
            <person name="Murat C."/>
            <person name="Sun H."/>
            <person name="Tunlid A."/>
            <person name="Henrissat B."/>
            <person name="Grigoriev I.V."/>
            <person name="Hibbett D.S."/>
            <person name="Martin F."/>
            <person name="Nordberg H.P."/>
            <person name="Cantor M.N."/>
            <person name="Hua S.X."/>
        </authorList>
    </citation>
    <scope>NUCLEOTIDE SEQUENCE [LARGE SCALE GENOMIC DNA]</scope>
    <source>
        <strain evidence="2 3">Zn</strain>
    </source>
</reference>
<feature type="compositionally biased region" description="Basic and acidic residues" evidence="1">
    <location>
        <begin position="9"/>
        <end position="24"/>
    </location>
</feature>
<dbReference type="EMBL" id="KN832899">
    <property type="protein sequence ID" value="KIM93147.1"/>
    <property type="molecule type" value="Genomic_DNA"/>
</dbReference>
<feature type="compositionally biased region" description="Polar residues" evidence="1">
    <location>
        <begin position="87"/>
        <end position="97"/>
    </location>
</feature>
<feature type="compositionally biased region" description="Polar residues" evidence="1">
    <location>
        <begin position="120"/>
        <end position="145"/>
    </location>
</feature>
<feature type="region of interest" description="Disordered" evidence="1">
    <location>
        <begin position="1"/>
        <end position="145"/>
    </location>
</feature>
<proteinExistence type="predicted"/>
<feature type="region of interest" description="Disordered" evidence="1">
    <location>
        <begin position="354"/>
        <end position="448"/>
    </location>
</feature>
<organism evidence="2 3">
    <name type="scientific">Oidiodendron maius (strain Zn)</name>
    <dbReference type="NCBI Taxonomy" id="913774"/>
    <lineage>
        <taxon>Eukaryota</taxon>
        <taxon>Fungi</taxon>
        <taxon>Dikarya</taxon>
        <taxon>Ascomycota</taxon>
        <taxon>Pezizomycotina</taxon>
        <taxon>Leotiomycetes</taxon>
        <taxon>Leotiomycetes incertae sedis</taxon>
        <taxon>Myxotrichaceae</taxon>
        <taxon>Oidiodendron</taxon>
    </lineage>
</organism>
<evidence type="ECO:0000256" key="1">
    <source>
        <dbReference type="SAM" id="MobiDB-lite"/>
    </source>
</evidence>
<keyword evidence="3" id="KW-1185">Reference proteome</keyword>
<feature type="compositionally biased region" description="Acidic residues" evidence="1">
    <location>
        <begin position="101"/>
        <end position="119"/>
    </location>
</feature>
<sequence>MGPKKIRRVNPDKQSNRDSRKKSASEGVAKAKNRIDNAKKSRAEKTAKRNELKKRLEAASDKEKEQINADLQQLDNAMQIDDAEISQAEQEMTTCQRQEAEADAEDVTDEMEVDGEDPTTTEGSGASGNNPTTTEGSGASRNSTSTKELLDAFASGRGPPPGLYECPDLSLGAGLRSTQRIVAYKSSGPFGKVAIVADAEIPSCPIFRIMKNVTVPKDVINAIDTRRAGKTKPGTDQMWAPDDIDNVLGVAVSVPAGYGGKVEDLVKALPKLSLIQKVALTDAKKPIPRQPDIQLVIQWKEPIMVRVKGEPEPREMRLSFENRGGCKMIWKRCYQKTLDDTAFHYEDHYRAAGGKHQSEPLEIPPFPVPPAGSDFSRESTVDIDQLASTRTTPERDLHSTQTTSVLPSTETPAGQKPSSGQNSSSVQEPSSGKKSSSGQEPPSKKAARAAMKAAFATFKENYLLPFDDIDEWDELNVEQTAKGMRAWDAYWAEASAASVM</sequence>